<accession>A0A495IMJ7</accession>
<dbReference type="PANTHER" id="PTHR21089:SF1">
    <property type="entry name" value="BIFUNCTIONAL 3-DEHYDROQUINATE DEHYDRATASE_SHIKIMATE DEHYDROGENASE, CHLOROPLASTIC"/>
    <property type="match status" value="1"/>
</dbReference>
<dbReference type="SUPFAM" id="SSF53223">
    <property type="entry name" value="Aminoacid dehydrogenase-like, N-terminal domain"/>
    <property type="match status" value="1"/>
</dbReference>
<keyword evidence="2" id="KW-0057">Aromatic amino acid biosynthesis</keyword>
<dbReference type="EMBL" id="RBKS01000001">
    <property type="protein sequence ID" value="RKR76668.1"/>
    <property type="molecule type" value="Genomic_DNA"/>
</dbReference>
<comment type="pathway">
    <text evidence="1">Metabolic intermediate biosynthesis; chorismate biosynthesis; chorismate from D-erythrose 4-phosphate and phosphoenolpyruvate: step 4/7.</text>
</comment>
<evidence type="ECO:0000313" key="5">
    <source>
        <dbReference type="Proteomes" id="UP000280008"/>
    </source>
</evidence>
<dbReference type="InterPro" id="IPR022893">
    <property type="entry name" value="Shikimate_DH_fam"/>
</dbReference>
<dbReference type="Gene3D" id="3.40.50.720">
    <property type="entry name" value="NAD(P)-binding Rossmann-like Domain"/>
    <property type="match status" value="1"/>
</dbReference>
<keyword evidence="2" id="KW-0028">Amino-acid biosynthesis</keyword>
<dbReference type="OrthoDB" id="9776868at2"/>
<evidence type="ECO:0000313" key="4">
    <source>
        <dbReference type="EMBL" id="RKR76668.1"/>
    </source>
</evidence>
<dbReference type="AlphaFoldDB" id="A0A495IMJ7"/>
<dbReference type="Proteomes" id="UP000280008">
    <property type="component" value="Unassembled WGS sequence"/>
</dbReference>
<dbReference type="InterPro" id="IPR013708">
    <property type="entry name" value="Shikimate_DH-bd_N"/>
</dbReference>
<dbReference type="InterPro" id="IPR046346">
    <property type="entry name" value="Aminoacid_DH-like_N_sf"/>
</dbReference>
<keyword evidence="5" id="KW-1185">Reference proteome</keyword>
<dbReference type="NCBIfam" id="NF001311">
    <property type="entry name" value="PRK00258.1-3"/>
    <property type="match status" value="1"/>
</dbReference>
<feature type="domain" description="Shikimate dehydrogenase substrate binding N-terminal" evidence="3">
    <location>
        <begin position="6"/>
        <end position="87"/>
    </location>
</feature>
<dbReference type="GO" id="GO:0050661">
    <property type="term" value="F:NADP binding"/>
    <property type="evidence" value="ECO:0007669"/>
    <property type="project" value="TreeGrafter"/>
</dbReference>
<reference evidence="4 5" key="1">
    <citation type="submission" date="2018-10" db="EMBL/GenBank/DDBJ databases">
        <title>Sequencing the genomes of 1000 actinobacteria strains.</title>
        <authorList>
            <person name="Klenk H.-P."/>
        </authorList>
    </citation>
    <scope>NUCLEOTIDE SEQUENCE [LARGE SCALE GENOMIC DNA]</scope>
    <source>
        <strain evidence="4 5">DSM 17894</strain>
    </source>
</reference>
<evidence type="ECO:0000256" key="1">
    <source>
        <dbReference type="ARBA" id="ARBA00004871"/>
    </source>
</evidence>
<dbReference type="PANTHER" id="PTHR21089">
    <property type="entry name" value="SHIKIMATE DEHYDROGENASE"/>
    <property type="match status" value="1"/>
</dbReference>
<dbReference type="GO" id="GO:0004764">
    <property type="term" value="F:shikimate 3-dehydrogenase (NADP+) activity"/>
    <property type="evidence" value="ECO:0007669"/>
    <property type="project" value="InterPro"/>
</dbReference>
<dbReference type="Gene3D" id="3.40.50.10860">
    <property type="entry name" value="Leucine Dehydrogenase, chain A, domain 1"/>
    <property type="match status" value="1"/>
</dbReference>
<comment type="caution">
    <text evidence="4">The sequence shown here is derived from an EMBL/GenBank/DDBJ whole genome shotgun (WGS) entry which is preliminary data.</text>
</comment>
<protein>
    <submittedName>
        <fullName evidence="4">Shikimate dehydrogenase</fullName>
    </submittedName>
</protein>
<dbReference type="SUPFAM" id="SSF51735">
    <property type="entry name" value="NAD(P)-binding Rossmann-fold domains"/>
    <property type="match status" value="1"/>
</dbReference>
<organism evidence="4 5">
    <name type="scientific">Frondihabitans australicus</name>
    <dbReference type="NCBI Taxonomy" id="386892"/>
    <lineage>
        <taxon>Bacteria</taxon>
        <taxon>Bacillati</taxon>
        <taxon>Actinomycetota</taxon>
        <taxon>Actinomycetes</taxon>
        <taxon>Micrococcales</taxon>
        <taxon>Microbacteriaceae</taxon>
        <taxon>Frondihabitans</taxon>
    </lineage>
</organism>
<proteinExistence type="predicted"/>
<dbReference type="InterPro" id="IPR036291">
    <property type="entry name" value="NAD(P)-bd_dom_sf"/>
</dbReference>
<dbReference type="Pfam" id="PF08501">
    <property type="entry name" value="Shikimate_dh_N"/>
    <property type="match status" value="1"/>
</dbReference>
<dbReference type="GO" id="GO:0019632">
    <property type="term" value="P:shikimate metabolic process"/>
    <property type="evidence" value="ECO:0007669"/>
    <property type="project" value="TreeGrafter"/>
</dbReference>
<evidence type="ECO:0000259" key="3">
    <source>
        <dbReference type="Pfam" id="PF08501"/>
    </source>
</evidence>
<dbReference type="GO" id="GO:0009423">
    <property type="term" value="P:chorismate biosynthetic process"/>
    <property type="evidence" value="ECO:0007669"/>
    <property type="project" value="TreeGrafter"/>
</dbReference>
<dbReference type="RefSeq" id="WP_121371615.1">
    <property type="nucleotide sequence ID" value="NZ_RBKS01000001.1"/>
</dbReference>
<dbReference type="GO" id="GO:0005829">
    <property type="term" value="C:cytosol"/>
    <property type="evidence" value="ECO:0007669"/>
    <property type="project" value="TreeGrafter"/>
</dbReference>
<gene>
    <name evidence="4" type="ORF">C8E83_3845</name>
</gene>
<dbReference type="GO" id="GO:0009073">
    <property type="term" value="P:aromatic amino acid family biosynthetic process"/>
    <property type="evidence" value="ECO:0007669"/>
    <property type="project" value="UniProtKB-KW"/>
</dbReference>
<evidence type="ECO:0000256" key="2">
    <source>
        <dbReference type="ARBA" id="ARBA00023141"/>
    </source>
</evidence>
<name>A0A495IMJ7_9MICO</name>
<sequence length="280" mass="29191">MRHFAVLGSPIEHSLSPVLHETAYRILGFDADYVRAEVRSGELAAFVDGLDADWGGLSLTMPLKREVMPLLDEVSPLAERLGVANTLVFETSETGVRRLAGHNTDVDGIVRAIRSLHDVSPSHATILGGGATAASALAAAAALGATSATLHLRDTSRGGDVAALAGVLGVALTVEPLAAVGDSGIHDFVISTLPGGVAVPDLIPEKPTSVLLDVAYDPWPSPLARAWEARGGSAVSGLDMLVEQAIGQIRLFTGRAQDRELPDEPAIRRALRDSVGLPVD</sequence>